<dbReference type="InterPro" id="IPR001650">
    <property type="entry name" value="Helicase_C-like"/>
</dbReference>
<proteinExistence type="inferred from homology"/>
<reference evidence="5 6" key="1">
    <citation type="submission" date="2017-03" db="EMBL/GenBank/DDBJ databases">
        <title>WGS assembly of Porphyra umbilicalis.</title>
        <authorList>
            <person name="Brawley S.H."/>
            <person name="Blouin N.A."/>
            <person name="Ficko-Blean E."/>
            <person name="Wheeler G.L."/>
            <person name="Lohr M."/>
            <person name="Goodson H.V."/>
            <person name="Jenkins J.W."/>
            <person name="Blaby-Haas C.E."/>
            <person name="Helliwell K.E."/>
            <person name="Chan C."/>
            <person name="Marriage T."/>
            <person name="Bhattacharya D."/>
            <person name="Klein A.S."/>
            <person name="Badis Y."/>
            <person name="Brodie J."/>
            <person name="Cao Y."/>
            <person name="Collen J."/>
            <person name="Dittami S.M."/>
            <person name="Gachon C.M."/>
            <person name="Green B.R."/>
            <person name="Karpowicz S."/>
            <person name="Kim J.W."/>
            <person name="Kudahl U."/>
            <person name="Lin S."/>
            <person name="Michel G."/>
            <person name="Mittag M."/>
            <person name="Olson B.J."/>
            <person name="Pangilinan J."/>
            <person name="Peng Y."/>
            <person name="Qiu H."/>
            <person name="Shu S."/>
            <person name="Singer J.T."/>
            <person name="Smith A.G."/>
            <person name="Sprecher B.N."/>
            <person name="Wagner V."/>
            <person name="Wang W."/>
            <person name="Wang Z.-Y."/>
            <person name="Yan J."/>
            <person name="Yarish C."/>
            <person name="Zoeuner-Riek S."/>
            <person name="Zhuang Y."/>
            <person name="Zou Y."/>
            <person name="Lindquist E.A."/>
            <person name="Grimwood J."/>
            <person name="Barry K."/>
            <person name="Rokhsar D.S."/>
            <person name="Schmutz J."/>
            <person name="Stiller J.W."/>
            <person name="Grossman A.R."/>
            <person name="Prochnik S.E."/>
        </authorList>
    </citation>
    <scope>NUCLEOTIDE SEQUENCE [LARGE SCALE GENOMIC DNA]</scope>
    <source>
        <strain evidence="5">4086291</strain>
    </source>
</reference>
<dbReference type="PROSITE" id="PS51194">
    <property type="entry name" value="HELICASE_CTER"/>
    <property type="match status" value="1"/>
</dbReference>
<dbReference type="GO" id="GO:0000724">
    <property type="term" value="P:double-strand break repair via homologous recombination"/>
    <property type="evidence" value="ECO:0007669"/>
    <property type="project" value="TreeGrafter"/>
</dbReference>
<evidence type="ECO:0000313" key="5">
    <source>
        <dbReference type="EMBL" id="OSX76418.1"/>
    </source>
</evidence>
<dbReference type="GO" id="GO:0005737">
    <property type="term" value="C:cytoplasm"/>
    <property type="evidence" value="ECO:0007669"/>
    <property type="project" value="TreeGrafter"/>
</dbReference>
<dbReference type="InterPro" id="IPR027417">
    <property type="entry name" value="P-loop_NTPase"/>
</dbReference>
<dbReference type="Proteomes" id="UP000218209">
    <property type="component" value="Unassembled WGS sequence"/>
</dbReference>
<dbReference type="GO" id="GO:0043138">
    <property type="term" value="F:3'-5' DNA helicase activity"/>
    <property type="evidence" value="ECO:0007669"/>
    <property type="project" value="UniProtKB-EC"/>
</dbReference>
<evidence type="ECO:0000256" key="2">
    <source>
        <dbReference type="ARBA" id="ARBA00034617"/>
    </source>
</evidence>
<dbReference type="Pfam" id="PF00271">
    <property type="entry name" value="Helicase_C"/>
    <property type="match status" value="1"/>
</dbReference>
<dbReference type="AlphaFoldDB" id="A0A1X6P6E9"/>
<organism evidence="5 6">
    <name type="scientific">Porphyra umbilicalis</name>
    <name type="common">Purple laver</name>
    <name type="synonym">Red alga</name>
    <dbReference type="NCBI Taxonomy" id="2786"/>
    <lineage>
        <taxon>Eukaryota</taxon>
        <taxon>Rhodophyta</taxon>
        <taxon>Bangiophyceae</taxon>
        <taxon>Bangiales</taxon>
        <taxon>Bangiaceae</taxon>
        <taxon>Porphyra</taxon>
    </lineage>
</organism>
<evidence type="ECO:0000313" key="6">
    <source>
        <dbReference type="Proteomes" id="UP000218209"/>
    </source>
</evidence>
<dbReference type="GO" id="GO:0005694">
    <property type="term" value="C:chromosome"/>
    <property type="evidence" value="ECO:0007669"/>
    <property type="project" value="TreeGrafter"/>
</dbReference>
<evidence type="ECO:0000256" key="1">
    <source>
        <dbReference type="ARBA" id="ARBA00005446"/>
    </source>
</evidence>
<protein>
    <recommendedName>
        <fullName evidence="3">DNA 3'-5' helicase</fullName>
        <ecNumber evidence="3">5.6.2.4</ecNumber>
    </recommendedName>
</protein>
<evidence type="ECO:0000259" key="4">
    <source>
        <dbReference type="PROSITE" id="PS51194"/>
    </source>
</evidence>
<dbReference type="SUPFAM" id="SSF52540">
    <property type="entry name" value="P-loop containing nucleoside triphosphate hydrolases"/>
    <property type="match status" value="1"/>
</dbReference>
<dbReference type="Gene3D" id="3.40.50.300">
    <property type="entry name" value="P-loop containing nucleotide triphosphate hydrolases"/>
    <property type="match status" value="2"/>
</dbReference>
<dbReference type="GO" id="GO:0009378">
    <property type="term" value="F:four-way junction helicase activity"/>
    <property type="evidence" value="ECO:0007669"/>
    <property type="project" value="TreeGrafter"/>
</dbReference>
<comment type="catalytic activity">
    <reaction evidence="2">
        <text>Couples ATP hydrolysis with the unwinding of duplex DNA by translocating in the 3'-5' direction.</text>
        <dbReference type="EC" id="5.6.2.4"/>
    </reaction>
</comment>
<sequence>MALTSSSTSDERLLCKSMIMEKRLCALFISPELLCHDPSFRKLLNDRGIALLCFDEAHLYNDWYLWRPTMAMGASLVQAQRRLGLTATMRRRDQQLVIRRMSMSSPIVQRGPFLRKNLLLHVVKRPAALTFGRVSLARRVASATEYKWRIARALRLSIKARAQQGNTIIYVPSRALSEDVCKELVLAAAQQRLGATGAALAFRAYHAGRTDRAEVEDLFLTTRGVVVIATIAFGLGVDCPHVRVILHLAGARSVAEYAQQVGRAGRDGEDAYCVCFYNADDSESTRRSIETTPLPMSTTVALMRKIYERTTPLGPTSFLHWADYHRAGIDADDTNAILAALCRTGLALAGRTQRARIAAFQGAKSTLQPWPVLSTFANALWKDHFEPGFAAMTRNLAVRRDVRDVCAVAPFLELGAGGPTAVHDALEDLAAVDLVDIDYSDDYPMVQPLAVLDQKDPRDAGRLLERSMKTSAKQQIAVLDEVLDFFEADGCLHRRLCDFFGAPREQDAGVDGCRCGVCAPQTDSTAFA</sequence>
<gene>
    <name evidence="5" type="ORF">BU14_0192s0035</name>
</gene>
<dbReference type="PANTHER" id="PTHR13710">
    <property type="entry name" value="DNA HELICASE RECQ FAMILY MEMBER"/>
    <property type="match status" value="1"/>
</dbReference>
<feature type="domain" description="Helicase C-terminal" evidence="4">
    <location>
        <begin position="152"/>
        <end position="307"/>
    </location>
</feature>
<dbReference type="PANTHER" id="PTHR13710:SF108">
    <property type="entry name" value="ATP-DEPENDENT DNA HELICASE Q4"/>
    <property type="match status" value="1"/>
</dbReference>
<dbReference type="GO" id="GO:0005634">
    <property type="term" value="C:nucleus"/>
    <property type="evidence" value="ECO:0007669"/>
    <property type="project" value="TreeGrafter"/>
</dbReference>
<dbReference type="SMART" id="SM00490">
    <property type="entry name" value="HELICc"/>
    <property type="match status" value="1"/>
</dbReference>
<name>A0A1X6P6E9_PORUM</name>
<dbReference type="EC" id="5.6.2.4" evidence="3"/>
<dbReference type="EMBL" id="KV918868">
    <property type="protein sequence ID" value="OSX76418.1"/>
    <property type="molecule type" value="Genomic_DNA"/>
</dbReference>
<evidence type="ECO:0000256" key="3">
    <source>
        <dbReference type="ARBA" id="ARBA00034808"/>
    </source>
</evidence>
<comment type="similarity">
    <text evidence="1">Belongs to the helicase family. RecQ subfamily.</text>
</comment>
<keyword evidence="6" id="KW-1185">Reference proteome</keyword>
<accession>A0A1X6P6E9</accession>